<organism evidence="1 2">
    <name type="scientific">Terfezia boudieri ATCC MYA-4762</name>
    <dbReference type="NCBI Taxonomy" id="1051890"/>
    <lineage>
        <taxon>Eukaryota</taxon>
        <taxon>Fungi</taxon>
        <taxon>Dikarya</taxon>
        <taxon>Ascomycota</taxon>
        <taxon>Pezizomycotina</taxon>
        <taxon>Pezizomycetes</taxon>
        <taxon>Pezizales</taxon>
        <taxon>Pezizaceae</taxon>
        <taxon>Terfezia</taxon>
    </lineage>
</organism>
<sequence>MAARLAVVVMEKVPKAAWLNDENGRLVERNEKLYNENLRLKSNLESNLADTSESSNLILVGRVVYDDILRLDKQKLDKLDSALRNIRDWFLSTSVGYVSAGIEGHRRFIMLFQSLGVRYLAMVEATIGSWEEKWSAFENKSLGCLDRLEGLLENRIWWANHEEARWFAICFVDTLRALLKLRGIEK</sequence>
<keyword evidence="2" id="KW-1185">Reference proteome</keyword>
<reference evidence="1 2" key="1">
    <citation type="journal article" date="2018" name="Nat. Ecol. Evol.">
        <title>Pezizomycetes genomes reveal the molecular basis of ectomycorrhizal truffle lifestyle.</title>
        <authorList>
            <person name="Murat C."/>
            <person name="Payen T."/>
            <person name="Noel B."/>
            <person name="Kuo A."/>
            <person name="Morin E."/>
            <person name="Chen J."/>
            <person name="Kohler A."/>
            <person name="Krizsan K."/>
            <person name="Balestrini R."/>
            <person name="Da Silva C."/>
            <person name="Montanini B."/>
            <person name="Hainaut M."/>
            <person name="Levati E."/>
            <person name="Barry K.W."/>
            <person name="Belfiori B."/>
            <person name="Cichocki N."/>
            <person name="Clum A."/>
            <person name="Dockter R.B."/>
            <person name="Fauchery L."/>
            <person name="Guy J."/>
            <person name="Iotti M."/>
            <person name="Le Tacon F."/>
            <person name="Lindquist E.A."/>
            <person name="Lipzen A."/>
            <person name="Malagnac F."/>
            <person name="Mello A."/>
            <person name="Molinier V."/>
            <person name="Miyauchi S."/>
            <person name="Poulain J."/>
            <person name="Riccioni C."/>
            <person name="Rubini A."/>
            <person name="Sitrit Y."/>
            <person name="Splivallo R."/>
            <person name="Traeger S."/>
            <person name="Wang M."/>
            <person name="Zifcakova L."/>
            <person name="Wipf D."/>
            <person name="Zambonelli A."/>
            <person name="Paolocci F."/>
            <person name="Nowrousian M."/>
            <person name="Ottonello S."/>
            <person name="Baldrian P."/>
            <person name="Spatafora J.W."/>
            <person name="Henrissat B."/>
            <person name="Nagy L.G."/>
            <person name="Aury J.M."/>
            <person name="Wincker P."/>
            <person name="Grigoriev I.V."/>
            <person name="Bonfante P."/>
            <person name="Martin F.M."/>
        </authorList>
    </citation>
    <scope>NUCLEOTIDE SEQUENCE [LARGE SCALE GENOMIC DNA]</scope>
    <source>
        <strain evidence="1 2">ATCC MYA-4762</strain>
    </source>
</reference>
<dbReference type="Proteomes" id="UP000267821">
    <property type="component" value="Unassembled WGS sequence"/>
</dbReference>
<name>A0A3N4L8W0_9PEZI</name>
<evidence type="ECO:0000313" key="2">
    <source>
        <dbReference type="Proteomes" id="UP000267821"/>
    </source>
</evidence>
<dbReference type="InParanoid" id="A0A3N4L8W0"/>
<accession>A0A3N4L8W0</accession>
<evidence type="ECO:0000313" key="1">
    <source>
        <dbReference type="EMBL" id="RPB19337.1"/>
    </source>
</evidence>
<dbReference type="AlphaFoldDB" id="A0A3N4L8W0"/>
<proteinExistence type="predicted"/>
<dbReference type="EMBL" id="ML121591">
    <property type="protein sequence ID" value="RPB19337.1"/>
    <property type="molecule type" value="Genomic_DNA"/>
</dbReference>
<gene>
    <name evidence="1" type="ORF">L211DRAFT_898129</name>
</gene>
<protein>
    <submittedName>
        <fullName evidence="1">Uncharacterized protein</fullName>
    </submittedName>
</protein>